<evidence type="ECO:0000313" key="2">
    <source>
        <dbReference type="Proteomes" id="UP000242972"/>
    </source>
</evidence>
<reference evidence="1 2" key="1">
    <citation type="journal article" date="2014" name="BMC Genomics">
        <title>Comparison of environmental and isolate Sulfobacillus genomes reveals diverse carbon, sulfur, nitrogen, and hydrogen metabolisms.</title>
        <authorList>
            <person name="Justice N.B."/>
            <person name="Norman A."/>
            <person name="Brown C.T."/>
            <person name="Singh A."/>
            <person name="Thomas B.C."/>
            <person name="Banfield J.F."/>
        </authorList>
    </citation>
    <scope>NUCLEOTIDE SEQUENCE [LARGE SCALE GENOMIC DNA]</scope>
    <source>
        <strain evidence="1">AMDSBA4</strain>
    </source>
</reference>
<evidence type="ECO:0000313" key="1">
    <source>
        <dbReference type="EMBL" id="PSR32225.1"/>
    </source>
</evidence>
<organism evidence="1 2">
    <name type="scientific">Sulfobacillus benefaciens</name>
    <dbReference type="NCBI Taxonomy" id="453960"/>
    <lineage>
        <taxon>Bacteria</taxon>
        <taxon>Bacillati</taxon>
        <taxon>Bacillota</taxon>
        <taxon>Clostridia</taxon>
        <taxon>Eubacteriales</taxon>
        <taxon>Clostridiales Family XVII. Incertae Sedis</taxon>
        <taxon>Sulfobacillus</taxon>
    </lineage>
</organism>
<dbReference type="SUPFAM" id="SSF102198">
    <property type="entry name" value="Putative cyclase"/>
    <property type="match status" value="1"/>
</dbReference>
<dbReference type="Pfam" id="PF04199">
    <property type="entry name" value="Cyclase"/>
    <property type="match status" value="1"/>
</dbReference>
<sequence length="229" mass="25429">MAIRVVDLTQEIYQGMPVFPLHQPTLIFQNIDHAASKAKIGFEFATNNLLINEHGPTHSDASYEYDPHGRFIDEMPLEYFYGPAVCLDVSRVSPDGYIGPRELQRAIEMARLTLHGKSVVLLHTGHYARAYGTDEWLSRYAGISEEGAEWLVSQGIVNIGIDAPSIDNPKDSKFSGHLVCRRHGITNTENLCHLDQVAGQEFLYMGLPLRIRGGTGSPIRAVAILLESN</sequence>
<accession>A0A2T2XCJ1</accession>
<dbReference type="GO" id="GO:0004061">
    <property type="term" value="F:arylformamidase activity"/>
    <property type="evidence" value="ECO:0007669"/>
    <property type="project" value="InterPro"/>
</dbReference>
<dbReference type="EMBL" id="PXYW01000048">
    <property type="protein sequence ID" value="PSR32225.1"/>
    <property type="molecule type" value="Genomic_DNA"/>
</dbReference>
<dbReference type="PANTHER" id="PTHR31118:SF12">
    <property type="entry name" value="CYCLASE-LIKE PROTEIN 2"/>
    <property type="match status" value="1"/>
</dbReference>
<name>A0A2T2XCJ1_9FIRM</name>
<dbReference type="Gene3D" id="3.50.30.50">
    <property type="entry name" value="Putative cyclase"/>
    <property type="match status" value="1"/>
</dbReference>
<proteinExistence type="predicted"/>
<dbReference type="Proteomes" id="UP000242972">
    <property type="component" value="Unassembled WGS sequence"/>
</dbReference>
<gene>
    <name evidence="1" type="ORF">C7B46_15290</name>
</gene>
<dbReference type="PANTHER" id="PTHR31118">
    <property type="entry name" value="CYCLASE-LIKE PROTEIN 2"/>
    <property type="match status" value="1"/>
</dbReference>
<dbReference type="GO" id="GO:0019441">
    <property type="term" value="P:L-tryptophan catabolic process to kynurenine"/>
    <property type="evidence" value="ECO:0007669"/>
    <property type="project" value="InterPro"/>
</dbReference>
<protein>
    <submittedName>
        <fullName evidence="1">Cyclase</fullName>
    </submittedName>
</protein>
<comment type="caution">
    <text evidence="1">The sequence shown here is derived from an EMBL/GenBank/DDBJ whole genome shotgun (WGS) entry which is preliminary data.</text>
</comment>
<dbReference type="InterPro" id="IPR007325">
    <property type="entry name" value="KFase/CYL"/>
</dbReference>
<dbReference type="InterPro" id="IPR037175">
    <property type="entry name" value="KFase_sf"/>
</dbReference>
<dbReference type="AlphaFoldDB" id="A0A2T2XCJ1"/>